<dbReference type="SUPFAM" id="SSF56801">
    <property type="entry name" value="Acetyl-CoA synthetase-like"/>
    <property type="match status" value="1"/>
</dbReference>
<protein>
    <submittedName>
        <fullName evidence="5">Acyl-CoA synthetase</fullName>
        <ecNumber evidence="5">6.2.1.-</ecNumber>
    </submittedName>
</protein>
<evidence type="ECO:0000313" key="5">
    <source>
        <dbReference type="EMBL" id="MDH6283651.1"/>
    </source>
</evidence>
<dbReference type="Gene3D" id="2.30.38.10">
    <property type="entry name" value="Luciferase, Domain 3"/>
    <property type="match status" value="1"/>
</dbReference>
<feature type="domain" description="AMP-binding enzyme C-terminal" evidence="4">
    <location>
        <begin position="468"/>
        <end position="540"/>
    </location>
</feature>
<dbReference type="InterPro" id="IPR045851">
    <property type="entry name" value="AMP-bd_C_sf"/>
</dbReference>
<dbReference type="InterPro" id="IPR025110">
    <property type="entry name" value="AMP-bd_C"/>
</dbReference>
<evidence type="ECO:0000256" key="2">
    <source>
        <dbReference type="ARBA" id="ARBA00022598"/>
    </source>
</evidence>
<evidence type="ECO:0000259" key="4">
    <source>
        <dbReference type="Pfam" id="PF13193"/>
    </source>
</evidence>
<dbReference type="EMBL" id="JARXVC010000015">
    <property type="protein sequence ID" value="MDH6283651.1"/>
    <property type="molecule type" value="Genomic_DNA"/>
</dbReference>
<sequence length="557" mass="59659">MGSLKLHPQIRIDEYTGSGEWTRETVQQLFADRVRERGSQLAVVDPVNKAEYVDGLPRRVTWAELAAEVDRLAAVLLDAGVRAGDVVGVQLPNTVEQVVVFLASWRIGAIVSPLPVHSVESEIVDVCNEACVSAFVTAGRVGSNSVAARVMSVRSQIPTLRTVLSYGVGVPDGVVRIGHAVPSSADRERVAAHAAAHVADPNDCIAICWTAGTGGAPKGVPHAHYESLSLARRVVDAAWLTAADVMLNPFPMMTAAGITGTLLPWLSAGCVLVQHQPFDLGVFLKQIAEEKVTYTACRPAVLAAIDLRDAPAVDLSTVTRIGVGSAPLAPETVQAWKDRYGVDLVGYFGTIEGVSLRAEPVSAAVPGQRTLLYRRIGHSDDLQIKLVHPDTGVEIVDRGVVGELRVKGPTVFAGYLNPSRDRDPFDADGYLATGELFVIDGPWDRYLRYVDRAADLIVHDGVPIGSMELEMLIAEHPSVVEAAVIGCPDSRSGERVVAVVSCRPGAVLSLEELVEFLAARGVSPVETPQRLVISRGLPRNHACNVVKRLLRDELSRG</sequence>
<dbReference type="Pfam" id="PF13193">
    <property type="entry name" value="AMP-binding_C"/>
    <property type="match status" value="1"/>
</dbReference>
<dbReference type="PANTHER" id="PTHR43201">
    <property type="entry name" value="ACYL-COA SYNTHETASE"/>
    <property type="match status" value="1"/>
</dbReference>
<comment type="caution">
    <text evidence="5">The sequence shown here is derived from an EMBL/GenBank/DDBJ whole genome shotgun (WGS) entry which is preliminary data.</text>
</comment>
<dbReference type="PANTHER" id="PTHR43201:SF5">
    <property type="entry name" value="MEDIUM-CHAIN ACYL-COA LIGASE ACSF2, MITOCHONDRIAL"/>
    <property type="match status" value="1"/>
</dbReference>
<reference evidence="5 6" key="1">
    <citation type="submission" date="2023-04" db="EMBL/GenBank/DDBJ databases">
        <title>Forest soil microbial communities from Buena Vista Peninsula, Colon Province, Panama.</title>
        <authorList>
            <person name="Bouskill N."/>
        </authorList>
    </citation>
    <scope>NUCLEOTIDE SEQUENCE [LARGE SCALE GENOMIC DNA]</scope>
    <source>
        <strain evidence="5 6">CFH S0262</strain>
    </source>
</reference>
<dbReference type="Pfam" id="PF00501">
    <property type="entry name" value="AMP-binding"/>
    <property type="match status" value="1"/>
</dbReference>
<dbReference type="GO" id="GO:0016874">
    <property type="term" value="F:ligase activity"/>
    <property type="evidence" value="ECO:0007669"/>
    <property type="project" value="UniProtKB-KW"/>
</dbReference>
<dbReference type="InterPro" id="IPR000873">
    <property type="entry name" value="AMP-dep_synth/lig_dom"/>
</dbReference>
<comment type="similarity">
    <text evidence="1">Belongs to the ATP-dependent AMP-binding enzyme family.</text>
</comment>
<name>A0ABT6MH41_9NOCA</name>
<dbReference type="Gene3D" id="3.30.300.30">
    <property type="match status" value="1"/>
</dbReference>
<organism evidence="5 6">
    <name type="scientific">Prescottella agglutinans</name>
    <dbReference type="NCBI Taxonomy" id="1644129"/>
    <lineage>
        <taxon>Bacteria</taxon>
        <taxon>Bacillati</taxon>
        <taxon>Actinomycetota</taxon>
        <taxon>Actinomycetes</taxon>
        <taxon>Mycobacteriales</taxon>
        <taxon>Nocardiaceae</taxon>
        <taxon>Prescottella</taxon>
    </lineage>
</organism>
<keyword evidence="6" id="KW-1185">Reference proteome</keyword>
<evidence type="ECO:0000313" key="6">
    <source>
        <dbReference type="Proteomes" id="UP001160334"/>
    </source>
</evidence>
<dbReference type="RefSeq" id="WP_280762916.1">
    <property type="nucleotide sequence ID" value="NZ_JARXVC010000015.1"/>
</dbReference>
<dbReference type="EC" id="6.2.1.-" evidence="5"/>
<proteinExistence type="inferred from homology"/>
<evidence type="ECO:0000259" key="3">
    <source>
        <dbReference type="Pfam" id="PF00501"/>
    </source>
</evidence>
<dbReference type="Proteomes" id="UP001160334">
    <property type="component" value="Unassembled WGS sequence"/>
</dbReference>
<keyword evidence="2 5" id="KW-0436">Ligase</keyword>
<evidence type="ECO:0000256" key="1">
    <source>
        <dbReference type="ARBA" id="ARBA00006432"/>
    </source>
</evidence>
<dbReference type="Gene3D" id="3.40.50.980">
    <property type="match status" value="2"/>
</dbReference>
<accession>A0ABT6MH41</accession>
<feature type="domain" description="AMP-dependent synthetase/ligase" evidence="3">
    <location>
        <begin position="46"/>
        <end position="416"/>
    </location>
</feature>
<gene>
    <name evidence="5" type="ORF">M2280_004902</name>
</gene>